<organism evidence="2">
    <name type="scientific">Aeromonas hydrophila</name>
    <dbReference type="NCBI Taxonomy" id="644"/>
    <lineage>
        <taxon>Bacteria</taxon>
        <taxon>Pseudomonadati</taxon>
        <taxon>Pseudomonadota</taxon>
        <taxon>Gammaproteobacteria</taxon>
        <taxon>Aeromonadales</taxon>
        <taxon>Aeromonadaceae</taxon>
        <taxon>Aeromonas</taxon>
    </lineage>
</organism>
<protein>
    <submittedName>
        <fullName evidence="2">Putative phage protein</fullName>
    </submittedName>
</protein>
<evidence type="ECO:0000259" key="1">
    <source>
        <dbReference type="Pfam" id="PF07693"/>
    </source>
</evidence>
<feature type="domain" description="KAP NTPase" evidence="1">
    <location>
        <begin position="34"/>
        <end position="339"/>
    </location>
</feature>
<proteinExistence type="predicted"/>
<dbReference type="AlphaFoldDB" id="Q5VJ14"/>
<dbReference type="PANTHER" id="PTHR22674">
    <property type="entry name" value="NTPASE, KAP FAMILY P-LOOP DOMAIN-CONTAINING 1"/>
    <property type="match status" value="1"/>
</dbReference>
<accession>Q5VJ14</accession>
<dbReference type="PANTHER" id="PTHR22674:SF6">
    <property type="entry name" value="NTPASE KAP FAMILY P-LOOP DOMAIN-CONTAINING PROTEIN 1"/>
    <property type="match status" value="1"/>
</dbReference>
<dbReference type="EMBL" id="AY442269">
    <property type="protein sequence ID" value="AAS46715.1"/>
    <property type="molecule type" value="Genomic_DNA"/>
</dbReference>
<dbReference type="Pfam" id="PF07693">
    <property type="entry name" value="KAP_NTPase"/>
    <property type="match status" value="1"/>
</dbReference>
<dbReference type="InterPro" id="IPR011646">
    <property type="entry name" value="KAP_P-loop"/>
</dbReference>
<sequence>MSHSLLVNAKYSSWKESHTFDNCKLNRKDYGHFLANYLIGEKDGFVLNLNGSWGTGKTEFLKRFYVELMDRGHPTIYIDAWESDFSQEPLTVVASELLNQLERLMDGAISDSVVVEVKRALGKALKGILVGLAGVASAKLLNDAAIGMEATNKLLEESPQNFTERLAKDYQNQLDAIQRVRKSLGELSEVLQTTYDTKLPVIVLIDELDRCRPTYAIEMLEVIKHFFSIKNFVFVIATDTEQLCHSITSVYGDNFNSSQYLKRFFNRKASLEEPNIDNYVNTKHNNNDYTTYAALELFPILSASSSHEEIINRNIIMLSMAYKLNIRDVDQLIDKLHSCLRTACEINKSTNDCQYINISALVVGLIEQDFNLQSYTNRNNYKNTFTPPINNYHLSQDLNMGRYIELCMASVTLTQKQISSRYSDTYQTIDVLHDWDYYNQIRGDNPSRQLTHLCNSLSSSTSVYKDARKKYWLWDDMKKVIELAGTIE</sequence>
<dbReference type="SUPFAM" id="SSF52540">
    <property type="entry name" value="P-loop containing nucleoside triphosphate hydrolases"/>
    <property type="match status" value="1"/>
</dbReference>
<dbReference type="InterPro" id="IPR027417">
    <property type="entry name" value="P-loop_NTPase"/>
</dbReference>
<dbReference type="InterPro" id="IPR052754">
    <property type="entry name" value="NTPase_KAP_P-loop"/>
</dbReference>
<name>Q5VJ14_AERHY</name>
<dbReference type="Gene3D" id="3.40.50.300">
    <property type="entry name" value="P-loop containing nucleotide triphosphate hydrolases"/>
    <property type="match status" value="1"/>
</dbReference>
<evidence type="ECO:0000313" key="2">
    <source>
        <dbReference type="EMBL" id="AAS46715.1"/>
    </source>
</evidence>
<reference evidence="2" key="1">
    <citation type="journal article" date="2005" name="Appl. Environ. Microbiol.">
        <title>Identification and characterization of putative virulence genes and gene clusters in Aeromonas hydrophila PPD134/91.</title>
        <authorList>
            <person name="Yu H.B."/>
            <person name="Zhang Y.L."/>
            <person name="Lau Y.L."/>
            <person name="Yao F."/>
            <person name="Vilches S."/>
            <person name="Merino S."/>
            <person name="Tomas J.M."/>
            <person name="Howard S.P."/>
            <person name="Leung K.Y."/>
        </authorList>
    </citation>
    <scope>NUCLEOTIDE SEQUENCE</scope>
    <source>
        <strain evidence="2">PPD134/91</strain>
    </source>
</reference>